<name>A0A9P1IVF1_9PELO</name>
<feature type="transmembrane region" description="Helical" evidence="1">
    <location>
        <begin position="52"/>
        <end position="74"/>
    </location>
</feature>
<gene>
    <name evidence="2" type="ORF">CAMP_LOCUS14473</name>
</gene>
<dbReference type="PANTHER" id="PTHR47405:SF2">
    <property type="entry name" value="SERPENTINE RECEPTOR, CLASS H"/>
    <property type="match status" value="1"/>
</dbReference>
<dbReference type="EMBL" id="CANHGI010000005">
    <property type="protein sequence ID" value="CAI5451836.1"/>
    <property type="molecule type" value="Genomic_DNA"/>
</dbReference>
<keyword evidence="1" id="KW-0812">Transmembrane</keyword>
<feature type="transmembrane region" description="Helical" evidence="1">
    <location>
        <begin position="20"/>
        <end position="40"/>
    </location>
</feature>
<evidence type="ECO:0000313" key="2">
    <source>
        <dbReference type="EMBL" id="CAI5451836.1"/>
    </source>
</evidence>
<organism evidence="2 3">
    <name type="scientific">Caenorhabditis angaria</name>
    <dbReference type="NCBI Taxonomy" id="860376"/>
    <lineage>
        <taxon>Eukaryota</taxon>
        <taxon>Metazoa</taxon>
        <taxon>Ecdysozoa</taxon>
        <taxon>Nematoda</taxon>
        <taxon>Chromadorea</taxon>
        <taxon>Rhabditida</taxon>
        <taxon>Rhabditina</taxon>
        <taxon>Rhabditomorpha</taxon>
        <taxon>Rhabditoidea</taxon>
        <taxon>Rhabditidae</taxon>
        <taxon>Peloderinae</taxon>
        <taxon>Caenorhabditis</taxon>
    </lineage>
</organism>
<feature type="transmembrane region" description="Helical" evidence="1">
    <location>
        <begin position="94"/>
        <end position="114"/>
    </location>
</feature>
<dbReference type="InterPro" id="IPR019422">
    <property type="entry name" value="7TM_GPCR_serpentine_rcpt_Srh"/>
</dbReference>
<feature type="transmembrane region" description="Helical" evidence="1">
    <location>
        <begin position="216"/>
        <end position="239"/>
    </location>
</feature>
<feature type="transmembrane region" description="Helical" evidence="1">
    <location>
        <begin position="177"/>
        <end position="209"/>
    </location>
</feature>
<reference evidence="2" key="1">
    <citation type="submission" date="2022-11" db="EMBL/GenBank/DDBJ databases">
        <authorList>
            <person name="Kikuchi T."/>
        </authorList>
    </citation>
    <scope>NUCLEOTIDE SEQUENCE</scope>
    <source>
        <strain evidence="2">PS1010</strain>
    </source>
</reference>
<proteinExistence type="predicted"/>
<keyword evidence="1" id="KW-0472">Membrane</keyword>
<dbReference type="Proteomes" id="UP001152747">
    <property type="component" value="Unassembled WGS sequence"/>
</dbReference>
<comment type="caution">
    <text evidence="2">The sequence shown here is derived from an EMBL/GenBank/DDBJ whole genome shotgun (WGS) entry which is preliminary data.</text>
</comment>
<evidence type="ECO:0000313" key="3">
    <source>
        <dbReference type="Proteomes" id="UP001152747"/>
    </source>
</evidence>
<feature type="transmembrane region" description="Helical" evidence="1">
    <location>
        <begin position="134"/>
        <end position="157"/>
    </location>
</feature>
<keyword evidence="1" id="KW-1133">Transmembrane helix</keyword>
<sequence>MFGLNENCSLDKPVYIEILTHGASISSIPIYTITFYILIFKCPTAFDKYRILLLRHLTCCLFMEIHMSILWQFSLVLPYTSICANGIASNFPRFMFILLVFSIILTGYSIIDLFEYRMNVVTTQEQRIIKKCLLYYKFFCYFNFIITSGIGIAHLQYLTNDFQYKLNVEKKFGKMPIYLWCDTCIFARTDSITVIIFYGSCVFSVILAVQYSNFTICAVHLILIAVPSGIYLTTFFFSYSKEYMPLSYVCVALVTQHGSASTLTLITTNNSLRNVALEMENLHPYFNDYEQFWRNFVSSTKSCQKIWTQKLTQIGENFLILPKNPEKNMTIVSVGIDYNEMELQKKNPNIEMIKADEKKQSTTGTGKIYKYRISGNGMPSSYPALKTRNRYIEGGTSVGAAYFLRIVLQKPVIDMFWFDSMFNEQDIMHELHIGKGLDKLASDLVICQLNLRIYLNPTHSSQKIFHTFIQKLLIDYKFLIIRSSQPNLALIKLFLVNMRDPECIHSFIL</sequence>
<dbReference type="Pfam" id="PF10318">
    <property type="entry name" value="7TM_GPCR_Srh"/>
    <property type="match status" value="1"/>
</dbReference>
<protein>
    <submittedName>
        <fullName evidence="2">Uncharacterized protein</fullName>
    </submittedName>
</protein>
<keyword evidence="3" id="KW-1185">Reference proteome</keyword>
<dbReference type="AlphaFoldDB" id="A0A9P1IVF1"/>
<evidence type="ECO:0000256" key="1">
    <source>
        <dbReference type="SAM" id="Phobius"/>
    </source>
</evidence>
<accession>A0A9P1IVF1</accession>
<dbReference type="PANTHER" id="PTHR47405">
    <property type="entry name" value="SERPENTINE RECEPTOR, CLASS H-RELATED"/>
    <property type="match status" value="1"/>
</dbReference>